<feature type="compositionally biased region" description="Acidic residues" evidence="4">
    <location>
        <begin position="903"/>
        <end position="914"/>
    </location>
</feature>
<keyword evidence="8" id="KW-1185">Reference proteome</keyword>
<dbReference type="AlphaFoldDB" id="A0A0M0K8A5"/>
<evidence type="ECO:0000256" key="1">
    <source>
        <dbReference type="ARBA" id="ARBA00022741"/>
    </source>
</evidence>
<organism evidence="7 8">
    <name type="scientific">Chrysochromulina tobinii</name>
    <dbReference type="NCBI Taxonomy" id="1460289"/>
    <lineage>
        <taxon>Eukaryota</taxon>
        <taxon>Haptista</taxon>
        <taxon>Haptophyta</taxon>
        <taxon>Prymnesiophyceae</taxon>
        <taxon>Prymnesiales</taxon>
        <taxon>Chrysochromulinaceae</taxon>
        <taxon>Chrysochromulina</taxon>
    </lineage>
</organism>
<keyword evidence="1" id="KW-0547">Nucleotide-binding</keyword>
<feature type="domain" description="Helicase C-terminal" evidence="6">
    <location>
        <begin position="616"/>
        <end position="794"/>
    </location>
</feature>
<feature type="region of interest" description="Disordered" evidence="4">
    <location>
        <begin position="414"/>
        <end position="520"/>
    </location>
</feature>
<dbReference type="GO" id="GO:0004386">
    <property type="term" value="F:helicase activity"/>
    <property type="evidence" value="ECO:0007669"/>
    <property type="project" value="UniProtKB-KW"/>
</dbReference>
<dbReference type="Gene3D" id="3.40.50.10810">
    <property type="entry name" value="Tandem AAA-ATPase domain"/>
    <property type="match status" value="1"/>
</dbReference>
<keyword evidence="3" id="KW-0067">ATP-binding</keyword>
<reference evidence="8" key="1">
    <citation type="journal article" date="2015" name="PLoS Genet.">
        <title>Genome Sequence and Transcriptome Analyses of Chrysochromulina tobin: Metabolic Tools for Enhanced Algal Fitness in the Prominent Order Prymnesiales (Haptophyceae).</title>
        <authorList>
            <person name="Hovde B.T."/>
            <person name="Deodato C.R."/>
            <person name="Hunsperger H.M."/>
            <person name="Ryken S.A."/>
            <person name="Yost W."/>
            <person name="Jha R.K."/>
            <person name="Patterson J."/>
            <person name="Monnat R.J. Jr."/>
            <person name="Barlow S.B."/>
            <person name="Starkenburg S.R."/>
            <person name="Cattolico R.A."/>
        </authorList>
    </citation>
    <scope>NUCLEOTIDE SEQUENCE</scope>
    <source>
        <strain evidence="8">CCMP291</strain>
    </source>
</reference>
<dbReference type="PANTHER" id="PTHR45626">
    <property type="entry name" value="TRANSCRIPTION TERMINATION FACTOR 2-RELATED"/>
    <property type="match status" value="1"/>
</dbReference>
<evidence type="ECO:0000313" key="7">
    <source>
        <dbReference type="EMBL" id="KOO35050.1"/>
    </source>
</evidence>
<dbReference type="GO" id="GO:0006281">
    <property type="term" value="P:DNA repair"/>
    <property type="evidence" value="ECO:0007669"/>
    <property type="project" value="TreeGrafter"/>
</dbReference>
<feature type="non-terminal residue" evidence="7">
    <location>
        <position position="927"/>
    </location>
</feature>
<dbReference type="GO" id="GO:0005524">
    <property type="term" value="F:ATP binding"/>
    <property type="evidence" value="ECO:0007669"/>
    <property type="project" value="UniProtKB-KW"/>
</dbReference>
<feature type="region of interest" description="Disordered" evidence="4">
    <location>
        <begin position="883"/>
        <end position="927"/>
    </location>
</feature>
<keyword evidence="7" id="KW-0347">Helicase</keyword>
<dbReference type="GO" id="GO:0005634">
    <property type="term" value="C:nucleus"/>
    <property type="evidence" value="ECO:0007669"/>
    <property type="project" value="TreeGrafter"/>
</dbReference>
<protein>
    <submittedName>
        <fullName evidence="7">DNA helicase</fullName>
    </submittedName>
</protein>
<accession>A0A0M0K8A5</accession>
<dbReference type="EMBL" id="JWZX01001000">
    <property type="protein sequence ID" value="KOO35050.1"/>
    <property type="molecule type" value="Genomic_DNA"/>
</dbReference>
<dbReference type="Pfam" id="PF00176">
    <property type="entry name" value="SNF2-rel_dom"/>
    <property type="match status" value="1"/>
</dbReference>
<evidence type="ECO:0000256" key="2">
    <source>
        <dbReference type="ARBA" id="ARBA00022801"/>
    </source>
</evidence>
<dbReference type="PROSITE" id="PS51192">
    <property type="entry name" value="HELICASE_ATP_BIND_1"/>
    <property type="match status" value="1"/>
</dbReference>
<evidence type="ECO:0000259" key="6">
    <source>
        <dbReference type="PROSITE" id="PS51194"/>
    </source>
</evidence>
<dbReference type="GO" id="GO:0008094">
    <property type="term" value="F:ATP-dependent activity, acting on DNA"/>
    <property type="evidence" value="ECO:0007669"/>
    <property type="project" value="TreeGrafter"/>
</dbReference>
<dbReference type="Gene3D" id="3.40.50.300">
    <property type="entry name" value="P-loop containing nucleotide triphosphate hydrolases"/>
    <property type="match status" value="1"/>
</dbReference>
<gene>
    <name evidence="7" type="ORF">Ctob_016551</name>
</gene>
<dbReference type="OrthoDB" id="448448at2759"/>
<proteinExistence type="predicted"/>
<feature type="non-terminal residue" evidence="7">
    <location>
        <position position="1"/>
    </location>
</feature>
<evidence type="ECO:0000313" key="8">
    <source>
        <dbReference type="Proteomes" id="UP000037460"/>
    </source>
</evidence>
<dbReference type="InterPro" id="IPR001650">
    <property type="entry name" value="Helicase_C-like"/>
</dbReference>
<dbReference type="CDD" id="cd18793">
    <property type="entry name" value="SF2_C_SNF"/>
    <property type="match status" value="1"/>
</dbReference>
<feature type="compositionally biased region" description="Low complexity" evidence="4">
    <location>
        <begin position="431"/>
        <end position="442"/>
    </location>
</feature>
<sequence length="927" mass="100988">SSGVPADNHQPRRVERWPCDELLAAIQQVYPIEEPEPRGLEPSIKLRPYQKQSLRFMMDVERSTDASMLGHNDITGLGVRGGWLADEMGMGKTAVVTSLILANPSKAKSVPDKAFMGLLTGGGACHKYKVTLIVVNNTLVQQWEDEMKKFAPSLEVYTYYKSRENHEKALRNLRTADVILTTPHQNLPAALIKNMHVHRLVLDEAHLLSDRSSTTSSKLSALRQIKTDFTWCCTGTPFSTDFVYQLSSQAKLLGMALGRANGSPLSDVFGGKERPNWSPGNPGDPGWSKRYVNRAKGFVDAPPECPVDDLPNQEVVDLMRKFMIRHTKSMRIGGDVALALPDAECKTVWLDMSADEKVLYQLHVCADGGPFKLDENDKRFRACAHLYDPHIVSGGIAEQKDEYGNRFRRVVQTPSDIQKAADDKKAGVTGSLGDAAAASGSGSRSGSGSGADGDAMAIDAGDAKDKGVDTDTEDVEEVSAPTAPAGPIAEGVALGRGKRKRAIEQPAASAGGGGGVSEKARGKRPVAAVVLDVHEDEEAVGNGEDKNTFDLFRPLAVGRFAEASKAFLATHSPLHMTVKLTPQERRSRMAYGKGDGAGTHSVTSWLPNANMTKFVALMKDLQALRADEPNMKVVVFTRFNEVQQRLVGLIQGETGADGLLASKEAEGQHTKPLKVLEFNSKTPPLQRHARIKEFQESKDNGAKVMVVTYQTAAVGITLTAASRVFLLEPSLDPAQEHQAAGRIHRLGQDKEVFIKRYAFRDSIEEAVIKLHEKIKSGDIKVRNGVFPKEAVELMATSGAAMPHTFDTGPTYVRTMVVDEVEWRPNYQAKQNGTAAPSPGLSSWTRVCQEQACDSCGLRRIVDGSSTWNGTGIYSYLKDVHAEPPFHPSGRSRNPPPRPVPADTNDDDDDKDDSEQNARYGGGGYFRL</sequence>
<dbReference type="InterPro" id="IPR000330">
    <property type="entry name" value="SNF2_N"/>
</dbReference>
<evidence type="ECO:0000256" key="3">
    <source>
        <dbReference type="ARBA" id="ARBA00022840"/>
    </source>
</evidence>
<dbReference type="InterPro" id="IPR014001">
    <property type="entry name" value="Helicase_ATP-bd"/>
</dbReference>
<dbReference type="PROSITE" id="PS51194">
    <property type="entry name" value="HELICASE_CTER"/>
    <property type="match status" value="1"/>
</dbReference>
<dbReference type="Proteomes" id="UP000037460">
    <property type="component" value="Unassembled WGS sequence"/>
</dbReference>
<keyword evidence="2" id="KW-0378">Hydrolase</keyword>
<dbReference type="InterPro" id="IPR049730">
    <property type="entry name" value="SNF2/RAD54-like_C"/>
</dbReference>
<evidence type="ECO:0000259" key="5">
    <source>
        <dbReference type="PROSITE" id="PS51192"/>
    </source>
</evidence>
<dbReference type="SUPFAM" id="SSF52540">
    <property type="entry name" value="P-loop containing nucleoside triphosphate hydrolases"/>
    <property type="match status" value="2"/>
</dbReference>
<dbReference type="GO" id="GO:0016787">
    <property type="term" value="F:hydrolase activity"/>
    <property type="evidence" value="ECO:0007669"/>
    <property type="project" value="UniProtKB-KW"/>
</dbReference>
<dbReference type="SMART" id="SM00487">
    <property type="entry name" value="DEXDc"/>
    <property type="match status" value="1"/>
</dbReference>
<name>A0A0M0K8A5_9EUKA</name>
<evidence type="ECO:0000256" key="4">
    <source>
        <dbReference type="SAM" id="MobiDB-lite"/>
    </source>
</evidence>
<dbReference type="Pfam" id="PF00271">
    <property type="entry name" value="Helicase_C"/>
    <property type="match status" value="1"/>
</dbReference>
<feature type="domain" description="Helicase ATP-binding" evidence="5">
    <location>
        <begin position="73"/>
        <end position="255"/>
    </location>
</feature>
<dbReference type="InterPro" id="IPR050628">
    <property type="entry name" value="SNF2_RAD54_helicase_TF"/>
</dbReference>
<dbReference type="InterPro" id="IPR027417">
    <property type="entry name" value="P-loop_NTPase"/>
</dbReference>
<dbReference type="SMART" id="SM00490">
    <property type="entry name" value="HELICc"/>
    <property type="match status" value="1"/>
</dbReference>
<dbReference type="InterPro" id="IPR038718">
    <property type="entry name" value="SNF2-like_sf"/>
</dbReference>
<comment type="caution">
    <text evidence="7">The sequence shown here is derived from an EMBL/GenBank/DDBJ whole genome shotgun (WGS) entry which is preliminary data.</text>
</comment>